<proteinExistence type="predicted"/>
<evidence type="ECO:0000313" key="2">
    <source>
        <dbReference type="Proteomes" id="UP000224567"/>
    </source>
</evidence>
<dbReference type="AlphaFoldDB" id="A0A2G2UUK3"/>
<protein>
    <submittedName>
        <fullName evidence="1">Uncharacterized protein</fullName>
    </submittedName>
</protein>
<dbReference type="EMBL" id="MLFT02020370">
    <property type="protein sequence ID" value="PHT24427.1"/>
    <property type="molecule type" value="Genomic_DNA"/>
</dbReference>
<dbReference type="Proteomes" id="UP000224567">
    <property type="component" value="Unassembled WGS sequence"/>
</dbReference>
<keyword evidence="2" id="KW-1185">Reference proteome</keyword>
<name>A0A2G2UUK3_CAPBA</name>
<gene>
    <name evidence="1" type="ORF">CQW23_35836</name>
</gene>
<dbReference type="OrthoDB" id="10544133at2759"/>
<evidence type="ECO:0000313" key="1">
    <source>
        <dbReference type="EMBL" id="PHT24427.1"/>
    </source>
</evidence>
<reference evidence="1 2" key="1">
    <citation type="journal article" date="2017" name="Genome Biol.">
        <title>New reference genome sequences of hot pepper reveal the massive evolution of plant disease-resistance genes by retroduplication.</title>
        <authorList>
            <person name="Kim S."/>
            <person name="Park J."/>
            <person name="Yeom S.I."/>
            <person name="Kim Y.M."/>
            <person name="Seo E."/>
            <person name="Kim K.T."/>
            <person name="Kim M.S."/>
            <person name="Lee J.M."/>
            <person name="Cheong K."/>
            <person name="Shin H.S."/>
            <person name="Kim S.B."/>
            <person name="Han K."/>
            <person name="Lee J."/>
            <person name="Park M."/>
            <person name="Lee H.A."/>
            <person name="Lee H.Y."/>
            <person name="Lee Y."/>
            <person name="Oh S."/>
            <person name="Lee J.H."/>
            <person name="Choi E."/>
            <person name="Choi E."/>
            <person name="Lee S.E."/>
            <person name="Jeon J."/>
            <person name="Kim H."/>
            <person name="Choi G."/>
            <person name="Song H."/>
            <person name="Lee J."/>
            <person name="Lee S.C."/>
            <person name="Kwon J.K."/>
            <person name="Lee H.Y."/>
            <person name="Koo N."/>
            <person name="Hong Y."/>
            <person name="Kim R.W."/>
            <person name="Kang W.H."/>
            <person name="Huh J.H."/>
            <person name="Kang B.C."/>
            <person name="Yang T.J."/>
            <person name="Lee Y.H."/>
            <person name="Bennetzen J.L."/>
            <person name="Choi D."/>
        </authorList>
    </citation>
    <scope>NUCLEOTIDE SEQUENCE [LARGE SCALE GENOMIC DNA]</scope>
    <source>
        <strain evidence="2">cv. PBC81</strain>
    </source>
</reference>
<organism evidence="1 2">
    <name type="scientific">Capsicum baccatum</name>
    <name type="common">Peruvian pepper</name>
    <dbReference type="NCBI Taxonomy" id="33114"/>
    <lineage>
        <taxon>Eukaryota</taxon>
        <taxon>Viridiplantae</taxon>
        <taxon>Streptophyta</taxon>
        <taxon>Embryophyta</taxon>
        <taxon>Tracheophyta</taxon>
        <taxon>Spermatophyta</taxon>
        <taxon>Magnoliopsida</taxon>
        <taxon>eudicotyledons</taxon>
        <taxon>Gunneridae</taxon>
        <taxon>Pentapetalae</taxon>
        <taxon>asterids</taxon>
        <taxon>lamiids</taxon>
        <taxon>Solanales</taxon>
        <taxon>Solanaceae</taxon>
        <taxon>Solanoideae</taxon>
        <taxon>Capsiceae</taxon>
        <taxon>Capsicum</taxon>
    </lineage>
</organism>
<comment type="caution">
    <text evidence="1">The sequence shown here is derived from an EMBL/GenBank/DDBJ whole genome shotgun (WGS) entry which is preliminary data.</text>
</comment>
<sequence>MSPQRSDLVLTPDIPDSKADVLILNGLYIKSNGRNGGDDLSELKLVQDSSLTSCIETYHENSHLFLSKKPAEKLGERQPHFSQLRKRAVFALVQIYCPSLSL</sequence>
<reference evidence="2" key="2">
    <citation type="journal article" date="2017" name="J. Anim. Genet.">
        <title>Multiple reference genome sequences of hot pepper reveal the massive evolution of plant disease resistance genes by retroduplication.</title>
        <authorList>
            <person name="Kim S."/>
            <person name="Park J."/>
            <person name="Yeom S.-I."/>
            <person name="Kim Y.-M."/>
            <person name="Seo E."/>
            <person name="Kim K.-T."/>
            <person name="Kim M.-S."/>
            <person name="Lee J.M."/>
            <person name="Cheong K."/>
            <person name="Shin H.-S."/>
            <person name="Kim S.-B."/>
            <person name="Han K."/>
            <person name="Lee J."/>
            <person name="Park M."/>
            <person name="Lee H.-A."/>
            <person name="Lee H.-Y."/>
            <person name="Lee Y."/>
            <person name="Oh S."/>
            <person name="Lee J.H."/>
            <person name="Choi E."/>
            <person name="Choi E."/>
            <person name="Lee S.E."/>
            <person name="Jeon J."/>
            <person name="Kim H."/>
            <person name="Choi G."/>
            <person name="Song H."/>
            <person name="Lee J."/>
            <person name="Lee S.-C."/>
            <person name="Kwon J.-K."/>
            <person name="Lee H.-Y."/>
            <person name="Koo N."/>
            <person name="Hong Y."/>
            <person name="Kim R.W."/>
            <person name="Kang W.-H."/>
            <person name="Huh J.H."/>
            <person name="Kang B.-C."/>
            <person name="Yang T.-J."/>
            <person name="Lee Y.-H."/>
            <person name="Bennetzen J.L."/>
            <person name="Choi D."/>
        </authorList>
    </citation>
    <scope>NUCLEOTIDE SEQUENCE [LARGE SCALE GENOMIC DNA]</scope>
    <source>
        <strain evidence="2">cv. PBC81</strain>
    </source>
</reference>
<accession>A0A2G2UUK3</accession>